<evidence type="ECO:0000256" key="7">
    <source>
        <dbReference type="SAM" id="Phobius"/>
    </source>
</evidence>
<evidence type="ECO:0000313" key="9">
    <source>
        <dbReference type="EMBL" id="NEC03109.1"/>
    </source>
</evidence>
<feature type="transmembrane region" description="Helical" evidence="7">
    <location>
        <begin position="67"/>
        <end position="88"/>
    </location>
</feature>
<feature type="non-terminal residue" evidence="9">
    <location>
        <position position="1"/>
    </location>
</feature>
<evidence type="ECO:0000256" key="6">
    <source>
        <dbReference type="SAM" id="MobiDB-lite"/>
    </source>
</evidence>
<name>A0A7K3RLU1_STRAQ</name>
<dbReference type="InterPro" id="IPR007267">
    <property type="entry name" value="GtrA_DPMS_TM"/>
</dbReference>
<reference evidence="9 10" key="1">
    <citation type="submission" date="2020-01" db="EMBL/GenBank/DDBJ databases">
        <title>Insect and environment-associated Actinomycetes.</title>
        <authorList>
            <person name="Currrie C."/>
            <person name="Chevrette M."/>
            <person name="Carlson C."/>
            <person name="Stubbendieck R."/>
            <person name="Wendt-Pienkowski E."/>
        </authorList>
    </citation>
    <scope>NUCLEOTIDE SEQUENCE [LARGE SCALE GENOMIC DNA]</scope>
    <source>
        <strain evidence="9 10">SID7903</strain>
    </source>
</reference>
<proteinExistence type="inferred from homology"/>
<evidence type="ECO:0000256" key="2">
    <source>
        <dbReference type="ARBA" id="ARBA00009399"/>
    </source>
</evidence>
<dbReference type="GO" id="GO:0005886">
    <property type="term" value="C:plasma membrane"/>
    <property type="evidence" value="ECO:0007669"/>
    <property type="project" value="TreeGrafter"/>
</dbReference>
<organism evidence="9 10">
    <name type="scientific">Streptomyces anulatus</name>
    <name type="common">Streptomyces chrysomallus</name>
    <dbReference type="NCBI Taxonomy" id="1892"/>
    <lineage>
        <taxon>Bacteria</taxon>
        <taxon>Bacillati</taxon>
        <taxon>Actinomycetota</taxon>
        <taxon>Actinomycetes</taxon>
        <taxon>Kitasatosporales</taxon>
        <taxon>Streptomycetaceae</taxon>
        <taxon>Streptomyces</taxon>
    </lineage>
</organism>
<dbReference type="GO" id="GO:0000271">
    <property type="term" value="P:polysaccharide biosynthetic process"/>
    <property type="evidence" value="ECO:0007669"/>
    <property type="project" value="InterPro"/>
</dbReference>
<feature type="region of interest" description="Disordered" evidence="6">
    <location>
        <begin position="161"/>
        <end position="185"/>
    </location>
</feature>
<feature type="transmembrane region" description="Helical" evidence="7">
    <location>
        <begin position="40"/>
        <end position="61"/>
    </location>
</feature>
<dbReference type="EMBL" id="JAAGMS010000385">
    <property type="protein sequence ID" value="NEC03109.1"/>
    <property type="molecule type" value="Genomic_DNA"/>
</dbReference>
<dbReference type="InterPro" id="IPR051401">
    <property type="entry name" value="GtrA_CellWall_Glycosyl"/>
</dbReference>
<evidence type="ECO:0000256" key="1">
    <source>
        <dbReference type="ARBA" id="ARBA00004141"/>
    </source>
</evidence>
<evidence type="ECO:0000259" key="8">
    <source>
        <dbReference type="Pfam" id="PF04138"/>
    </source>
</evidence>
<feature type="transmembrane region" description="Helical" evidence="7">
    <location>
        <begin position="100"/>
        <end position="119"/>
    </location>
</feature>
<feature type="region of interest" description="Disordered" evidence="6">
    <location>
        <begin position="1"/>
        <end position="31"/>
    </location>
</feature>
<evidence type="ECO:0000256" key="4">
    <source>
        <dbReference type="ARBA" id="ARBA00022989"/>
    </source>
</evidence>
<evidence type="ECO:0000256" key="3">
    <source>
        <dbReference type="ARBA" id="ARBA00022692"/>
    </source>
</evidence>
<keyword evidence="5 7" id="KW-0472">Membrane</keyword>
<keyword evidence="3 7" id="KW-0812">Transmembrane</keyword>
<dbReference type="RefSeq" id="WP_164270232.1">
    <property type="nucleotide sequence ID" value="NZ_JAAGMS010000385.1"/>
</dbReference>
<accession>A0A7K3RLU1</accession>
<evidence type="ECO:0000256" key="5">
    <source>
        <dbReference type="ARBA" id="ARBA00023136"/>
    </source>
</evidence>
<feature type="domain" description="GtrA/DPMS transmembrane" evidence="8">
    <location>
        <begin position="43"/>
        <end position="152"/>
    </location>
</feature>
<dbReference type="AlphaFoldDB" id="A0A7K3RLU1"/>
<comment type="subcellular location">
    <subcellularLocation>
        <location evidence="1">Membrane</location>
        <topology evidence="1">Multi-pass membrane protein</topology>
    </subcellularLocation>
</comment>
<evidence type="ECO:0000313" key="10">
    <source>
        <dbReference type="Proteomes" id="UP000470951"/>
    </source>
</evidence>
<gene>
    <name evidence="9" type="ORF">G3I58_34785</name>
</gene>
<dbReference type="PANTHER" id="PTHR38459:SF1">
    <property type="entry name" value="PROPHAGE BACTOPRENOL-LINKED GLUCOSE TRANSLOCASE HOMOLOG"/>
    <property type="match status" value="1"/>
</dbReference>
<comment type="similarity">
    <text evidence="2">Belongs to the GtrA family.</text>
</comment>
<sequence length="185" mass="19335">PRERATAPAPATDAPAPATASTAPAPATGAPGRARTVRQFGSFILIGCVNTAVYLGIYASLNRWIPYLTAHVIGYAISIVCSFLLNSYVTCRTRPTWQGFLRYPLSSLVNLVASGALLYGAVSGLGMDKNFAALAAGVLVTPVSFLLARWAITSGRARADAVPQAEPVPGRPAPAPLPTRSSQDR</sequence>
<protein>
    <submittedName>
        <fullName evidence="9">GtrA family protein</fullName>
    </submittedName>
</protein>
<comment type="caution">
    <text evidence="9">The sequence shown here is derived from an EMBL/GenBank/DDBJ whole genome shotgun (WGS) entry which is preliminary data.</text>
</comment>
<dbReference type="Proteomes" id="UP000470951">
    <property type="component" value="Unassembled WGS sequence"/>
</dbReference>
<dbReference type="Pfam" id="PF04138">
    <property type="entry name" value="GtrA_DPMS_TM"/>
    <property type="match status" value="1"/>
</dbReference>
<keyword evidence="4 7" id="KW-1133">Transmembrane helix</keyword>
<dbReference type="PANTHER" id="PTHR38459">
    <property type="entry name" value="PROPHAGE BACTOPRENOL-LINKED GLUCOSE TRANSLOCASE HOMOLOG"/>
    <property type="match status" value="1"/>
</dbReference>
<feature type="transmembrane region" description="Helical" evidence="7">
    <location>
        <begin position="131"/>
        <end position="152"/>
    </location>
</feature>